<dbReference type="STRING" id="29655.A0A0K9P3T5"/>
<dbReference type="SUPFAM" id="SSF48452">
    <property type="entry name" value="TPR-like"/>
    <property type="match status" value="1"/>
</dbReference>
<dbReference type="OMA" id="YKQRYVG"/>
<dbReference type="PROSITE" id="PS50294">
    <property type="entry name" value="WD_REPEATS_REGION"/>
    <property type="match status" value="2"/>
</dbReference>
<keyword evidence="7" id="KW-1185">Reference proteome</keyword>
<dbReference type="PROSITE" id="PS50082">
    <property type="entry name" value="WD_REPEATS_2"/>
    <property type="match status" value="2"/>
</dbReference>
<keyword evidence="1 3" id="KW-0853">WD repeat</keyword>
<dbReference type="PROSITE" id="PS50005">
    <property type="entry name" value="TPR"/>
    <property type="match status" value="1"/>
</dbReference>
<dbReference type="SMART" id="SM00320">
    <property type="entry name" value="WD40"/>
    <property type="match status" value="7"/>
</dbReference>
<dbReference type="GO" id="GO:0045717">
    <property type="term" value="P:negative regulation of fatty acid biosynthetic process"/>
    <property type="evidence" value="ECO:0000318"/>
    <property type="project" value="GO_Central"/>
</dbReference>
<dbReference type="Proteomes" id="UP000036987">
    <property type="component" value="Unassembled WGS sequence"/>
</dbReference>
<evidence type="ECO:0000313" key="6">
    <source>
        <dbReference type="EMBL" id="KMZ63696.1"/>
    </source>
</evidence>
<evidence type="ECO:0000256" key="4">
    <source>
        <dbReference type="PROSITE-ProRule" id="PRU00339"/>
    </source>
</evidence>
<dbReference type="EMBL" id="LFYR01001213">
    <property type="protein sequence ID" value="KMZ63696.1"/>
    <property type="molecule type" value="Genomic_DNA"/>
</dbReference>
<dbReference type="InterPro" id="IPR011990">
    <property type="entry name" value="TPR-like_helical_dom_sf"/>
</dbReference>
<organism evidence="6 7">
    <name type="scientific">Zostera marina</name>
    <name type="common">Eelgrass</name>
    <dbReference type="NCBI Taxonomy" id="29655"/>
    <lineage>
        <taxon>Eukaryota</taxon>
        <taxon>Viridiplantae</taxon>
        <taxon>Streptophyta</taxon>
        <taxon>Embryophyta</taxon>
        <taxon>Tracheophyta</taxon>
        <taxon>Spermatophyta</taxon>
        <taxon>Magnoliopsida</taxon>
        <taxon>Liliopsida</taxon>
        <taxon>Zosteraceae</taxon>
        <taxon>Zostera</taxon>
    </lineage>
</organism>
<evidence type="ECO:0000256" key="2">
    <source>
        <dbReference type="ARBA" id="ARBA00022737"/>
    </source>
</evidence>
<evidence type="ECO:0000256" key="1">
    <source>
        <dbReference type="ARBA" id="ARBA00022574"/>
    </source>
</evidence>
<dbReference type="InterPro" id="IPR036322">
    <property type="entry name" value="WD40_repeat_dom_sf"/>
</dbReference>
<feature type="region of interest" description="Disordered" evidence="5">
    <location>
        <begin position="508"/>
        <end position="531"/>
    </location>
</feature>
<dbReference type="InterPro" id="IPR019734">
    <property type="entry name" value="TPR_rpt"/>
</dbReference>
<name>A0A0K9P3T5_ZOSMR</name>
<comment type="caution">
    <text evidence="6">The sequence shown here is derived from an EMBL/GenBank/DDBJ whole genome shotgun (WGS) entry which is preliminary data.</text>
</comment>
<dbReference type="GO" id="GO:0005737">
    <property type="term" value="C:cytoplasm"/>
    <property type="evidence" value="ECO:0000318"/>
    <property type="project" value="GO_Central"/>
</dbReference>
<feature type="compositionally biased region" description="Basic and acidic residues" evidence="5">
    <location>
        <begin position="519"/>
        <end position="531"/>
    </location>
</feature>
<dbReference type="InterPro" id="IPR015943">
    <property type="entry name" value="WD40/YVTN_repeat-like_dom_sf"/>
</dbReference>
<protein>
    <recommendedName>
        <fullName evidence="8">WD and tetratricopeptide repeats protein 1</fullName>
    </recommendedName>
</protein>
<evidence type="ECO:0000256" key="5">
    <source>
        <dbReference type="SAM" id="MobiDB-lite"/>
    </source>
</evidence>
<dbReference type="InterPro" id="IPR045151">
    <property type="entry name" value="DCAF8"/>
</dbReference>
<accession>A0A0K9P3T5</accession>
<dbReference type="Gene3D" id="2.130.10.10">
    <property type="entry name" value="YVTN repeat-like/Quinoprotein amine dehydrogenase"/>
    <property type="match status" value="3"/>
</dbReference>
<evidence type="ECO:0008006" key="8">
    <source>
        <dbReference type="Google" id="ProtNLM"/>
    </source>
</evidence>
<proteinExistence type="predicted"/>
<feature type="repeat" description="WD" evidence="3">
    <location>
        <begin position="47"/>
        <end position="88"/>
    </location>
</feature>
<gene>
    <name evidence="6" type="ORF">ZOSMA_3G01800</name>
</gene>
<dbReference type="SUPFAM" id="SSF50978">
    <property type="entry name" value="WD40 repeat-like"/>
    <property type="match status" value="1"/>
</dbReference>
<evidence type="ECO:0000256" key="3">
    <source>
        <dbReference type="PROSITE-ProRule" id="PRU00221"/>
    </source>
</evidence>
<dbReference type="PANTHER" id="PTHR15574:SF40">
    <property type="entry name" value="WD AND TETRATRICOPEPTIDE REPEATS PROTEIN 1"/>
    <property type="match status" value="1"/>
</dbReference>
<feature type="repeat" description="TPR" evidence="4">
    <location>
        <begin position="436"/>
        <end position="469"/>
    </location>
</feature>
<dbReference type="OrthoDB" id="4869960at2759"/>
<dbReference type="Gene3D" id="1.25.40.10">
    <property type="entry name" value="Tetratricopeptide repeat domain"/>
    <property type="match status" value="1"/>
</dbReference>
<keyword evidence="2" id="KW-0677">Repeat</keyword>
<sequence>MEKWGFGDGNYVDLLENRRIEASIPSFNNRFQMHSSMIQRLALENELEGHQGCVNTITWNSTGSLLVSGSDDTQINIWSHANKKLIHTIDSGHSANIFCTKFVPETSDEVIVSAAGDAEVRIFNLSRGGSGIFEQDKPTTIFRCHSKRVKKLAVDALNPNIVWSASEDGTLRQHDFRQGTPCSSSSSSNCTCQNILLDLRHAHKKSLGDSSKYSLALKSCDINTTRPYQLLVGGSDSFARLYDRRMLSLSSFQVNRKPRCLGYFCPTHLSERVTDMQSSMHLTHVVFSPNGEELLLSYSGEHVYLMDANCDDHTIMKYTANDVSRQLNIPLIFNQSMTDLVSSNSIASRNFSKTFDRYHKLVKVASKALEDGSNYLYGIEACSEVLDGKDSDIDNALKYECLCVRAALFLKRNWKSDAHMTIRDCLKALNIEQSSYKAHYFMSEALIVIEKYEEALAYAMKAHQLNPSSIEAVDKVHSIKEQITAVEEQRGKNDDLARTLGDTFFLSEENDETYQNGPRSERENTDSDDATRLNLEAAYFDPERDQIVNQETGISKASSSSCQSDGPVRKPIDWAIDMKQRYIGHCNIGTDIKQASFLGQQGRFVASGSDDGRWFIWEKKTGRLIKVLSGDDAVVNCVQCHPSECVVATSGIDSTIKIWTPVAQTASILEEGSVGPETADVLNIMEENQQKLCHAHPTVLPFGLIEQFRLNELPEESLFECAQS</sequence>
<keyword evidence="4" id="KW-0802">TPR repeat</keyword>
<dbReference type="GO" id="GO:0080008">
    <property type="term" value="C:Cul4-RING E3 ubiquitin ligase complex"/>
    <property type="evidence" value="ECO:0000318"/>
    <property type="project" value="GO_Central"/>
</dbReference>
<dbReference type="InterPro" id="IPR001680">
    <property type="entry name" value="WD40_rpt"/>
</dbReference>
<reference evidence="7" key="1">
    <citation type="journal article" date="2016" name="Nature">
        <title>The genome of the seagrass Zostera marina reveals angiosperm adaptation to the sea.</title>
        <authorList>
            <person name="Olsen J.L."/>
            <person name="Rouze P."/>
            <person name="Verhelst B."/>
            <person name="Lin Y.-C."/>
            <person name="Bayer T."/>
            <person name="Collen J."/>
            <person name="Dattolo E."/>
            <person name="De Paoli E."/>
            <person name="Dittami S."/>
            <person name="Maumus F."/>
            <person name="Michel G."/>
            <person name="Kersting A."/>
            <person name="Lauritano C."/>
            <person name="Lohaus R."/>
            <person name="Toepel M."/>
            <person name="Tonon T."/>
            <person name="Vanneste K."/>
            <person name="Amirebrahimi M."/>
            <person name="Brakel J."/>
            <person name="Bostroem C."/>
            <person name="Chovatia M."/>
            <person name="Grimwood J."/>
            <person name="Jenkins J.W."/>
            <person name="Jueterbock A."/>
            <person name="Mraz A."/>
            <person name="Stam W.T."/>
            <person name="Tice H."/>
            <person name="Bornberg-Bauer E."/>
            <person name="Green P.J."/>
            <person name="Pearson G.A."/>
            <person name="Procaccini G."/>
            <person name="Duarte C.M."/>
            <person name="Schmutz J."/>
            <person name="Reusch T.B.H."/>
            <person name="Van de Peer Y."/>
        </authorList>
    </citation>
    <scope>NUCLEOTIDE SEQUENCE [LARGE SCALE GENOMIC DNA]</scope>
    <source>
        <strain evidence="7">cv. Finnish</strain>
    </source>
</reference>
<dbReference type="PANTHER" id="PTHR15574">
    <property type="entry name" value="WD REPEAT DOMAIN-CONTAINING FAMILY"/>
    <property type="match status" value="1"/>
</dbReference>
<dbReference type="AlphaFoldDB" id="A0A0K9P3T5"/>
<dbReference type="Pfam" id="PF00400">
    <property type="entry name" value="WD40"/>
    <property type="match status" value="4"/>
</dbReference>
<feature type="repeat" description="WD" evidence="3">
    <location>
        <begin position="628"/>
        <end position="659"/>
    </location>
</feature>
<evidence type="ECO:0000313" key="7">
    <source>
        <dbReference type="Proteomes" id="UP000036987"/>
    </source>
</evidence>